<dbReference type="Proteomes" id="UP000269721">
    <property type="component" value="Unassembled WGS sequence"/>
</dbReference>
<evidence type="ECO:0000313" key="3">
    <source>
        <dbReference type="EMBL" id="RKO91735.1"/>
    </source>
</evidence>
<feature type="compositionally biased region" description="Polar residues" evidence="1">
    <location>
        <begin position="78"/>
        <end position="87"/>
    </location>
</feature>
<keyword evidence="2" id="KW-0812">Transmembrane</keyword>
<keyword evidence="4" id="KW-1185">Reference proteome</keyword>
<sequence>MVVVAAAVLVVVLVDVIRVMLAVLVWAVLVTVLPVIAAVLTVPATLAAHDIAAGAAPLSASRSRVGVNEGGGERGSKSPPSKHSASTVGGVFWPPDLLCRADETGPDTAPLLGHGERHTERSATQAQLCSKTGRKKNARGGMEEEDALRHLLDLRASDPHLSNLEPDGEEEFAAMRVAFDRLATWSKKHALRAKGASSATGAGGTASSKRKWVLQPLPVEKKPIRHQSFSSF</sequence>
<evidence type="ECO:0000256" key="2">
    <source>
        <dbReference type="SAM" id="Phobius"/>
    </source>
</evidence>
<feature type="region of interest" description="Disordered" evidence="1">
    <location>
        <begin position="192"/>
        <end position="214"/>
    </location>
</feature>
<feature type="transmembrane region" description="Helical" evidence="2">
    <location>
        <begin position="24"/>
        <end position="48"/>
    </location>
</feature>
<evidence type="ECO:0000313" key="4">
    <source>
        <dbReference type="Proteomes" id="UP000269721"/>
    </source>
</evidence>
<keyword evidence="2" id="KW-1133">Transmembrane helix</keyword>
<organism evidence="3 4">
    <name type="scientific">Blyttiomyces helicus</name>
    <dbReference type="NCBI Taxonomy" id="388810"/>
    <lineage>
        <taxon>Eukaryota</taxon>
        <taxon>Fungi</taxon>
        <taxon>Fungi incertae sedis</taxon>
        <taxon>Chytridiomycota</taxon>
        <taxon>Chytridiomycota incertae sedis</taxon>
        <taxon>Chytridiomycetes</taxon>
        <taxon>Chytridiomycetes incertae sedis</taxon>
        <taxon>Blyttiomyces</taxon>
    </lineage>
</organism>
<gene>
    <name evidence="3" type="ORF">BDK51DRAFT_47964</name>
</gene>
<name>A0A4P9WIB1_9FUNG</name>
<dbReference type="EMBL" id="KZ994929">
    <property type="protein sequence ID" value="RKO91735.1"/>
    <property type="molecule type" value="Genomic_DNA"/>
</dbReference>
<protein>
    <submittedName>
        <fullName evidence="3">Uncharacterized protein</fullName>
    </submittedName>
</protein>
<keyword evidence="2" id="KW-0472">Membrane</keyword>
<feature type="region of interest" description="Disordered" evidence="1">
    <location>
        <begin position="62"/>
        <end position="88"/>
    </location>
</feature>
<feature type="region of interest" description="Disordered" evidence="1">
    <location>
        <begin position="104"/>
        <end position="142"/>
    </location>
</feature>
<accession>A0A4P9WIB1</accession>
<proteinExistence type="predicted"/>
<evidence type="ECO:0000256" key="1">
    <source>
        <dbReference type="SAM" id="MobiDB-lite"/>
    </source>
</evidence>
<reference evidence="4" key="1">
    <citation type="journal article" date="2018" name="Nat. Microbiol.">
        <title>Leveraging single-cell genomics to expand the fungal tree of life.</title>
        <authorList>
            <person name="Ahrendt S.R."/>
            <person name="Quandt C.A."/>
            <person name="Ciobanu D."/>
            <person name="Clum A."/>
            <person name="Salamov A."/>
            <person name="Andreopoulos B."/>
            <person name="Cheng J.F."/>
            <person name="Woyke T."/>
            <person name="Pelin A."/>
            <person name="Henrissat B."/>
            <person name="Reynolds N.K."/>
            <person name="Benny G.L."/>
            <person name="Smith M.E."/>
            <person name="James T.Y."/>
            <person name="Grigoriev I.V."/>
        </authorList>
    </citation>
    <scope>NUCLEOTIDE SEQUENCE [LARGE SCALE GENOMIC DNA]</scope>
</reference>
<dbReference type="AlphaFoldDB" id="A0A4P9WIB1"/>